<name>A0A774LNY9_ECOLX</name>
<sequence>MSVGRLRRLHELSEPSVLNWW</sequence>
<gene>
    <name evidence="1" type="ORF">HL610_27090</name>
</gene>
<feature type="non-terminal residue" evidence="1">
    <location>
        <position position="21"/>
    </location>
</feature>
<reference evidence="1" key="2">
    <citation type="submission" date="2019-09" db="EMBL/GenBank/DDBJ databases">
        <authorList>
            <consortium name="NCBI Pathogen Detection Project"/>
        </authorList>
    </citation>
    <scope>NUCLEOTIDE SEQUENCE</scope>
    <source>
        <strain evidence="1">EC00592</strain>
    </source>
</reference>
<accession>A0A774LNY9</accession>
<reference evidence="1" key="1">
    <citation type="journal article" date="2018" name="Genome Biol.">
        <title>SKESA: strategic k-mer extension for scrupulous assemblies.</title>
        <authorList>
            <person name="Souvorov A."/>
            <person name="Agarwala R."/>
            <person name="Lipman D.J."/>
        </authorList>
    </citation>
    <scope>NUCLEOTIDE SEQUENCE</scope>
    <source>
        <strain evidence="1">EC00592</strain>
    </source>
</reference>
<protein>
    <submittedName>
        <fullName evidence="1">Holin</fullName>
    </submittedName>
</protein>
<organism evidence="1">
    <name type="scientific">Escherichia coli</name>
    <dbReference type="NCBI Taxonomy" id="562"/>
    <lineage>
        <taxon>Bacteria</taxon>
        <taxon>Pseudomonadati</taxon>
        <taxon>Pseudomonadota</taxon>
        <taxon>Gammaproteobacteria</taxon>
        <taxon>Enterobacterales</taxon>
        <taxon>Enterobacteriaceae</taxon>
        <taxon>Escherichia</taxon>
    </lineage>
</organism>
<dbReference type="EMBL" id="DABHAO010000185">
    <property type="protein sequence ID" value="HAJ1083553.1"/>
    <property type="molecule type" value="Genomic_DNA"/>
</dbReference>
<evidence type="ECO:0000313" key="1">
    <source>
        <dbReference type="EMBL" id="HAJ1083553.1"/>
    </source>
</evidence>
<proteinExistence type="predicted"/>
<dbReference type="AlphaFoldDB" id="A0A774LNY9"/>
<comment type="caution">
    <text evidence="1">The sequence shown here is derived from an EMBL/GenBank/DDBJ whole genome shotgun (WGS) entry which is preliminary data.</text>
</comment>